<feature type="transmembrane region" description="Helical" evidence="6">
    <location>
        <begin position="152"/>
        <end position="172"/>
    </location>
</feature>
<proteinExistence type="evidence at transcript level"/>
<dbReference type="PANTHER" id="PTHR13019">
    <property type="entry name" value="GOLGI APPARATUS MEMBRANE PROTEIN TVP23"/>
    <property type="match status" value="1"/>
</dbReference>
<dbReference type="GO" id="GO:0009306">
    <property type="term" value="P:protein secretion"/>
    <property type="evidence" value="ECO:0007669"/>
    <property type="project" value="TreeGrafter"/>
</dbReference>
<feature type="transmembrane region" description="Helical" evidence="6">
    <location>
        <begin position="46"/>
        <end position="63"/>
    </location>
</feature>
<evidence type="ECO:0000313" key="7">
    <source>
        <dbReference type="EMBL" id="BAN65023.1"/>
    </source>
</evidence>
<dbReference type="EMBL" id="AK441229">
    <property type="protein sequence ID" value="BAN65023.1"/>
    <property type="molecule type" value="mRNA"/>
</dbReference>
<comment type="similarity">
    <text evidence="2 6">Belongs to the TVP23 family.</text>
</comment>
<organism evidence="7">
    <name type="scientific">Babesia bovis</name>
    <dbReference type="NCBI Taxonomy" id="5865"/>
    <lineage>
        <taxon>Eukaryota</taxon>
        <taxon>Sar</taxon>
        <taxon>Alveolata</taxon>
        <taxon>Apicomplexa</taxon>
        <taxon>Aconoidasida</taxon>
        <taxon>Piroplasmida</taxon>
        <taxon>Babesiidae</taxon>
        <taxon>Babesia</taxon>
    </lineage>
</organism>
<dbReference type="PANTHER" id="PTHR13019:SF7">
    <property type="entry name" value="GOLGI APPARATUS MEMBRANE PROTEIN TVP23"/>
    <property type="match status" value="1"/>
</dbReference>
<keyword evidence="4 6" id="KW-1133">Transmembrane helix</keyword>
<evidence type="ECO:0000256" key="4">
    <source>
        <dbReference type="ARBA" id="ARBA00022989"/>
    </source>
</evidence>
<evidence type="ECO:0000256" key="1">
    <source>
        <dbReference type="ARBA" id="ARBA00004141"/>
    </source>
</evidence>
<feature type="transmembrane region" description="Helical" evidence="6">
    <location>
        <begin position="20"/>
        <end position="39"/>
    </location>
</feature>
<accession>S6B0Z9</accession>
<sequence length="212" mass="24169">MQDELTGSINELRSSKNASAVFANFVTSVMLLPHPWTCLAHIGLKIAIVISYFIMPYVLGYIVGTYPDYVFTFELTALMAFADFWIVKNHTANNLAGITWYTDNTNVKQVFVHKATKDEMFLHKEESNFFWTVIYIWPVPWAWNLLYKLSILDIPMVTLSAVILIFALLNLFNCLKCSQEKRSQTSQMAGQLSSKLFSLAAWSYRSAATIPQ</sequence>
<dbReference type="GO" id="GO:0000139">
    <property type="term" value="C:Golgi membrane"/>
    <property type="evidence" value="ECO:0007669"/>
    <property type="project" value="TreeGrafter"/>
</dbReference>
<dbReference type="VEuPathDB" id="PiroplasmaDB:BBOV_IV000415"/>
<comment type="subcellular location">
    <subcellularLocation>
        <location evidence="1 6">Membrane</location>
        <topology evidence="1 6">Multi-pass membrane protein</topology>
    </subcellularLocation>
</comment>
<dbReference type="GO" id="GO:0016192">
    <property type="term" value="P:vesicle-mediated transport"/>
    <property type="evidence" value="ECO:0007669"/>
    <property type="project" value="TreeGrafter"/>
</dbReference>
<evidence type="ECO:0000256" key="2">
    <source>
        <dbReference type="ARBA" id="ARBA00005467"/>
    </source>
</evidence>
<evidence type="ECO:0000256" key="6">
    <source>
        <dbReference type="RuleBase" id="RU361206"/>
    </source>
</evidence>
<keyword evidence="3 6" id="KW-0812">Transmembrane</keyword>
<keyword evidence="5 6" id="KW-0472">Membrane</keyword>
<protein>
    <recommendedName>
        <fullName evidence="6">Golgi apparatus membrane protein TVP23 homolog</fullName>
    </recommendedName>
</protein>
<dbReference type="Pfam" id="PF05832">
    <property type="entry name" value="DUF846"/>
    <property type="match status" value="1"/>
</dbReference>
<evidence type="ECO:0000256" key="5">
    <source>
        <dbReference type="ARBA" id="ARBA00023136"/>
    </source>
</evidence>
<evidence type="ECO:0000256" key="3">
    <source>
        <dbReference type="ARBA" id="ARBA00022692"/>
    </source>
</evidence>
<dbReference type="AlphaFoldDB" id="S6B0Z9"/>
<name>S6B0Z9_BABBO</name>
<reference evidence="7" key="1">
    <citation type="journal article" date="2014" name="BMC Genomics">
        <title>The Babesia bovis gene and promoter model: an update from full-length EST analysis.</title>
        <authorList>
            <person name="Yamagishi J."/>
            <person name="Wakaguri H."/>
            <person name="Yokoyama N."/>
            <person name="Yamashita R."/>
            <person name="Suzuki Y."/>
            <person name="Xuan X."/>
            <person name="Igarashi I."/>
        </authorList>
    </citation>
    <scope>NUCLEOTIDE SEQUENCE</scope>
    <source>
        <strain evidence="7">Texas</strain>
    </source>
</reference>
<dbReference type="InterPro" id="IPR008564">
    <property type="entry name" value="TVP23-like"/>
</dbReference>